<dbReference type="EMBL" id="CAUYUJ010003089">
    <property type="protein sequence ID" value="CAK0803781.1"/>
    <property type="molecule type" value="Genomic_DNA"/>
</dbReference>
<evidence type="ECO:0000256" key="1">
    <source>
        <dbReference type="SAM" id="MobiDB-lite"/>
    </source>
</evidence>
<evidence type="ECO:0000313" key="2">
    <source>
        <dbReference type="EMBL" id="CAK0803781.1"/>
    </source>
</evidence>
<name>A0ABN9QCY2_9DINO</name>
<feature type="region of interest" description="Disordered" evidence="1">
    <location>
        <begin position="1"/>
        <end position="60"/>
    </location>
</feature>
<evidence type="ECO:0000313" key="3">
    <source>
        <dbReference type="Proteomes" id="UP001189429"/>
    </source>
</evidence>
<gene>
    <name evidence="2" type="ORF">PCOR1329_LOCUS10827</name>
</gene>
<sequence>VGDLPPGVPPRPARRRGPGGAPRERESAGAAAEPARQTQGAAAVPAVHDGFPGPRDHVRGLQGLPARRVRLVAAAHDHGCDPRRLCRGPLRLLSWSAGAAPALMPSRLFSLSHSLLLLPPSSSFS</sequence>
<comment type="caution">
    <text evidence="2">The sequence shown here is derived from an EMBL/GenBank/DDBJ whole genome shotgun (WGS) entry which is preliminary data.</text>
</comment>
<keyword evidence="3" id="KW-1185">Reference proteome</keyword>
<dbReference type="Proteomes" id="UP001189429">
    <property type="component" value="Unassembled WGS sequence"/>
</dbReference>
<proteinExistence type="predicted"/>
<organism evidence="2 3">
    <name type="scientific">Prorocentrum cordatum</name>
    <dbReference type="NCBI Taxonomy" id="2364126"/>
    <lineage>
        <taxon>Eukaryota</taxon>
        <taxon>Sar</taxon>
        <taxon>Alveolata</taxon>
        <taxon>Dinophyceae</taxon>
        <taxon>Prorocentrales</taxon>
        <taxon>Prorocentraceae</taxon>
        <taxon>Prorocentrum</taxon>
    </lineage>
</organism>
<feature type="non-terminal residue" evidence="2">
    <location>
        <position position="125"/>
    </location>
</feature>
<accession>A0ABN9QCY2</accession>
<reference evidence="2" key="1">
    <citation type="submission" date="2023-10" db="EMBL/GenBank/DDBJ databases">
        <authorList>
            <person name="Chen Y."/>
            <person name="Shah S."/>
            <person name="Dougan E. K."/>
            <person name="Thang M."/>
            <person name="Chan C."/>
        </authorList>
    </citation>
    <scope>NUCLEOTIDE SEQUENCE [LARGE SCALE GENOMIC DNA]</scope>
</reference>
<protein>
    <submittedName>
        <fullName evidence="2">Uncharacterized protein</fullName>
    </submittedName>
</protein>
<feature type="compositionally biased region" description="Pro residues" evidence="1">
    <location>
        <begin position="1"/>
        <end position="11"/>
    </location>
</feature>
<feature type="non-terminal residue" evidence="2">
    <location>
        <position position="1"/>
    </location>
</feature>